<dbReference type="Gene3D" id="3.90.870.20">
    <property type="entry name" value="Carbamoyltransferase, C-terminal domain"/>
    <property type="match status" value="1"/>
</dbReference>
<evidence type="ECO:0000313" key="5">
    <source>
        <dbReference type="Proteomes" id="UP000198767"/>
    </source>
</evidence>
<name>A0A1G5QGI9_9RHOB</name>
<comment type="similarity">
    <text evidence="1">Belongs to the NodU/CmcH family.</text>
</comment>
<dbReference type="Gene3D" id="3.30.420.40">
    <property type="match status" value="1"/>
</dbReference>
<evidence type="ECO:0000256" key="1">
    <source>
        <dbReference type="ARBA" id="ARBA00006129"/>
    </source>
</evidence>
<evidence type="ECO:0000313" key="4">
    <source>
        <dbReference type="EMBL" id="SCZ60995.1"/>
    </source>
</evidence>
<dbReference type="InterPro" id="IPR031730">
    <property type="entry name" value="Carbam_trans_C"/>
</dbReference>
<dbReference type="STRING" id="1156985.SAMN04488118_104185"/>
<dbReference type="Proteomes" id="UP000198767">
    <property type="component" value="Unassembled WGS sequence"/>
</dbReference>
<sequence length="519" mass="57993">MKILSYKAGHDGHVAYLDKSKLQFSIEAEKDSWPRYEVVTPSLNLRAMEYVDTIPDVVAISGWVKGFHSVNDPVEGGYYGEGVNTIVDRTQNFLGKEVRLFSSSHERSHILGAYGMSPFPQGQACYALIWEGSLGCFYHIDENVHVTKIGSVMADPGNKYAFLYALADPSFPIHKGFFRYSDAGKLMALVSYGKPNSASDSDKELIDFILSQKAILLDVDKGQLRDSPYFNIGVESEQFKNLARNFSDTLFQRFHDFAKEHLTEKLPLLIAGGCGLNCDWNSEWHNTGLFSDIFIPPCTNDSGSAIGTAIDAQRHYTGEAKINWSVYAGEAFVHDKADLSEYDAFDLDYAQVSDFLKNQNVIAWVQGKYEIGPRALGNRSLIAAPFTKEMHARLNKIKNREGFRPIAPICLETDMDAYFENHGPSPYMLHFQKVKTDALKTITHVDGSARAQTVSDATNPEMTKLLMQFKSDTGYGVLCNTSLNFNGTGFINRMSDLVKYATNAGLDGFVVEDKFYKKK</sequence>
<dbReference type="GO" id="GO:0016740">
    <property type="term" value="F:transferase activity"/>
    <property type="evidence" value="ECO:0007669"/>
    <property type="project" value="UniProtKB-KW"/>
</dbReference>
<dbReference type="Pfam" id="PF02543">
    <property type="entry name" value="Carbam_trans_N"/>
    <property type="match status" value="1"/>
</dbReference>
<dbReference type="EMBL" id="FMWG01000004">
    <property type="protein sequence ID" value="SCZ60995.1"/>
    <property type="molecule type" value="Genomic_DNA"/>
</dbReference>
<evidence type="ECO:0000259" key="3">
    <source>
        <dbReference type="Pfam" id="PF16861"/>
    </source>
</evidence>
<accession>A0A1G5QGI9</accession>
<dbReference type="Pfam" id="PF16861">
    <property type="entry name" value="Carbam_trans_C"/>
    <property type="match status" value="1"/>
</dbReference>
<organism evidence="4 5">
    <name type="scientific">Epibacterium ulvae</name>
    <dbReference type="NCBI Taxonomy" id="1156985"/>
    <lineage>
        <taxon>Bacteria</taxon>
        <taxon>Pseudomonadati</taxon>
        <taxon>Pseudomonadota</taxon>
        <taxon>Alphaproteobacteria</taxon>
        <taxon>Rhodobacterales</taxon>
        <taxon>Roseobacteraceae</taxon>
        <taxon>Epibacterium</taxon>
    </lineage>
</organism>
<dbReference type="PANTHER" id="PTHR34847">
    <property type="entry name" value="NODULATION PROTEIN U"/>
    <property type="match status" value="1"/>
</dbReference>
<dbReference type="InterPro" id="IPR038152">
    <property type="entry name" value="Carbam_trans_C_sf"/>
</dbReference>
<gene>
    <name evidence="4" type="ORF">SAMN04488118_104185</name>
</gene>
<protein>
    <submittedName>
        <fullName evidence="4">Hydroxymethyl cephem carbamoyltransferase</fullName>
    </submittedName>
</protein>
<feature type="domain" description="Carbamoyltransferase" evidence="2">
    <location>
        <begin position="100"/>
        <end position="310"/>
    </location>
</feature>
<dbReference type="InterPro" id="IPR051338">
    <property type="entry name" value="NodU/CmcH_Carbamoyltrnsfr"/>
</dbReference>
<dbReference type="RefSeq" id="WP_090217928.1">
    <property type="nucleotide sequence ID" value="NZ_FMWG01000004.1"/>
</dbReference>
<dbReference type="OrthoDB" id="9780777at2"/>
<dbReference type="AlphaFoldDB" id="A0A1G5QGI9"/>
<keyword evidence="4" id="KW-0808">Transferase</keyword>
<dbReference type="PANTHER" id="PTHR34847:SF1">
    <property type="entry name" value="NODULATION PROTEIN U"/>
    <property type="match status" value="1"/>
</dbReference>
<keyword evidence="5" id="KW-1185">Reference proteome</keyword>
<dbReference type="CDD" id="cd24102">
    <property type="entry name" value="ASKHA_NBD_CmcH_N"/>
    <property type="match status" value="1"/>
</dbReference>
<proteinExistence type="inferred from homology"/>
<dbReference type="InterPro" id="IPR003696">
    <property type="entry name" value="Carbtransf_dom"/>
</dbReference>
<reference evidence="4 5" key="1">
    <citation type="submission" date="2016-10" db="EMBL/GenBank/DDBJ databases">
        <authorList>
            <person name="de Groot N.N."/>
        </authorList>
    </citation>
    <scope>NUCLEOTIDE SEQUENCE [LARGE SCALE GENOMIC DNA]</scope>
    <source>
        <strain evidence="4 5">U95</strain>
    </source>
</reference>
<evidence type="ECO:0000259" key="2">
    <source>
        <dbReference type="Pfam" id="PF02543"/>
    </source>
</evidence>
<feature type="domain" description="Carbamoyltransferase C-terminal" evidence="3">
    <location>
        <begin position="355"/>
        <end position="518"/>
    </location>
</feature>